<dbReference type="Proteomes" id="UP001152795">
    <property type="component" value="Unassembled WGS sequence"/>
</dbReference>
<reference evidence="1" key="1">
    <citation type="submission" date="2020-04" db="EMBL/GenBank/DDBJ databases">
        <authorList>
            <person name="Alioto T."/>
            <person name="Alioto T."/>
            <person name="Gomez Garrido J."/>
        </authorList>
    </citation>
    <scope>NUCLEOTIDE SEQUENCE</scope>
    <source>
        <strain evidence="1">A484AB</strain>
    </source>
</reference>
<dbReference type="AlphaFoldDB" id="A0A7D9HVE3"/>
<feature type="non-terminal residue" evidence="1">
    <location>
        <position position="1"/>
    </location>
</feature>
<dbReference type="OrthoDB" id="5986816at2759"/>
<keyword evidence="2" id="KW-1185">Reference proteome</keyword>
<organism evidence="1 2">
    <name type="scientific">Paramuricea clavata</name>
    <name type="common">Red gorgonian</name>
    <name type="synonym">Violescent sea-whip</name>
    <dbReference type="NCBI Taxonomy" id="317549"/>
    <lineage>
        <taxon>Eukaryota</taxon>
        <taxon>Metazoa</taxon>
        <taxon>Cnidaria</taxon>
        <taxon>Anthozoa</taxon>
        <taxon>Octocorallia</taxon>
        <taxon>Malacalcyonacea</taxon>
        <taxon>Plexauridae</taxon>
        <taxon>Paramuricea</taxon>
    </lineage>
</organism>
<proteinExistence type="predicted"/>
<comment type="caution">
    <text evidence="1">The sequence shown here is derived from an EMBL/GenBank/DDBJ whole genome shotgun (WGS) entry which is preliminary data.</text>
</comment>
<name>A0A7D9HVE3_PARCT</name>
<evidence type="ECO:0000313" key="2">
    <source>
        <dbReference type="Proteomes" id="UP001152795"/>
    </source>
</evidence>
<accession>A0A7D9HVE3</accession>
<sequence>SLSYIFYKLHSEESSSKIDTRSDGDTNGIPPSVLEERSDGRIPLNQWCSCQCCQTELLEGVVEYRCCKEMTPALQIMTFDGSIERISCITQHEDFGPMTHRAVLENVGPLLKDRNGRSYRRRTSQSLNQ</sequence>
<dbReference type="EMBL" id="CACRXK020001551">
    <property type="protein sequence ID" value="CAB3989781.1"/>
    <property type="molecule type" value="Genomic_DNA"/>
</dbReference>
<evidence type="ECO:0000313" key="1">
    <source>
        <dbReference type="EMBL" id="CAB3989781.1"/>
    </source>
</evidence>
<protein>
    <submittedName>
        <fullName evidence="1">Uncharacterized protein</fullName>
    </submittedName>
</protein>
<gene>
    <name evidence="1" type="ORF">PACLA_8A051798</name>
</gene>